<evidence type="ECO:0000313" key="2">
    <source>
        <dbReference type="Proteomes" id="UP000050430"/>
    </source>
</evidence>
<comment type="caution">
    <text evidence="1">The sequence shown here is derived from an EMBL/GenBank/DDBJ whole genome shotgun (WGS) entry which is preliminary data.</text>
</comment>
<dbReference type="InterPro" id="IPR034660">
    <property type="entry name" value="DinB/YfiT-like"/>
</dbReference>
<dbReference type="EMBL" id="LGCK01000012">
    <property type="protein sequence ID" value="KPL70976.1"/>
    <property type="molecule type" value="Genomic_DNA"/>
</dbReference>
<dbReference type="OrthoDB" id="162566at2"/>
<dbReference type="STRING" id="229920.ADM99_11770"/>
<dbReference type="InterPro" id="IPR012550">
    <property type="entry name" value="DUF1706"/>
</dbReference>
<accession>A0A0P6X9B8</accession>
<reference evidence="1 2" key="1">
    <citation type="submission" date="2015-07" db="EMBL/GenBank/DDBJ databases">
        <title>Genome sequence of Leptolinea tardivitalis DSM 16556.</title>
        <authorList>
            <person name="Hemp J."/>
            <person name="Ward L.M."/>
            <person name="Pace L.A."/>
            <person name="Fischer W.W."/>
        </authorList>
    </citation>
    <scope>NUCLEOTIDE SEQUENCE [LARGE SCALE GENOMIC DNA]</scope>
    <source>
        <strain evidence="1 2">YMTK-2</strain>
    </source>
</reference>
<proteinExistence type="predicted"/>
<keyword evidence="2" id="KW-1185">Reference proteome</keyword>
<dbReference type="RefSeq" id="WP_062422697.1">
    <property type="nucleotide sequence ID" value="NZ_BBYA01000011.1"/>
</dbReference>
<dbReference type="Gene3D" id="1.20.120.450">
    <property type="entry name" value="dinb family like domain"/>
    <property type="match status" value="1"/>
</dbReference>
<dbReference type="Proteomes" id="UP000050430">
    <property type="component" value="Unassembled WGS sequence"/>
</dbReference>
<sequence length="151" mass="17651">MKKAEQITLIKSEHAKLDKALSQIPPNHMEVSDTSGEWSIKETLAHLTYWEKELLADYARWVNGQPIHEFESEEEINTLNDATRDKAKTMPLSQAVSEFHQSYDQLIAWLDSLPESELDRPFAYGMTLGEFIGEDTWKHYQEHLYLFEKHL</sequence>
<evidence type="ECO:0008006" key="3">
    <source>
        <dbReference type="Google" id="ProtNLM"/>
    </source>
</evidence>
<dbReference type="SUPFAM" id="SSF109854">
    <property type="entry name" value="DinB/YfiT-like putative metalloenzymes"/>
    <property type="match status" value="1"/>
</dbReference>
<protein>
    <recommendedName>
        <fullName evidence="3">DinB-like domain-containing protein</fullName>
    </recommendedName>
</protein>
<name>A0A0P6X9B8_9CHLR</name>
<organism evidence="1 2">
    <name type="scientific">Leptolinea tardivitalis</name>
    <dbReference type="NCBI Taxonomy" id="229920"/>
    <lineage>
        <taxon>Bacteria</taxon>
        <taxon>Bacillati</taxon>
        <taxon>Chloroflexota</taxon>
        <taxon>Anaerolineae</taxon>
        <taxon>Anaerolineales</taxon>
        <taxon>Anaerolineaceae</taxon>
        <taxon>Leptolinea</taxon>
    </lineage>
</organism>
<dbReference type="AlphaFoldDB" id="A0A0P6X9B8"/>
<evidence type="ECO:0000313" key="1">
    <source>
        <dbReference type="EMBL" id="KPL70976.1"/>
    </source>
</evidence>
<gene>
    <name evidence="1" type="ORF">ADM99_11770</name>
</gene>
<dbReference type="Pfam" id="PF08020">
    <property type="entry name" value="DUF1706"/>
    <property type="match status" value="1"/>
</dbReference>